<dbReference type="PROSITE" id="PS51698">
    <property type="entry name" value="U_BOX"/>
    <property type="match status" value="1"/>
</dbReference>
<sequence length="416" mass="45983">MFEEIRESDDPVTDRAAPPLALLQRAVDSAKELLRLGNEGSKIFLVLESDKITNIFQEVTIQLEKALGEIPFDVLSRSCSFPTQVVDMADVDLHRDLLTAYKSSPNSNIDPAMLQRLAKKLQLLTISDLKQESLALHQMVVASDGDPEEITEKMPSLLKKIKDFFMLTQHLQMGKPTYKIPSNERSKPPILPDDFRCHVSLELMKDPAIVSTRQTNDRESIEQWLEEGHDTRPKTQQKLSNKSLTPNYVLHSHSTMVLGQCCLPGALRTKGLLLSSSVSLPSSMLKTVAALLRQVNAFTAVLNLSILEEKKENIVATGAVPAILNVLRRGAIPPLVSLLRNLCIYQGNKVKAARAGLVPILVGLLMDPKSIVLDETLAIVSVLSSHPEGKEAIKATEVFPVLIDVIESRSPRTKEN</sequence>
<feature type="domain" description="U-box" evidence="7">
    <location>
        <begin position="190"/>
        <end position="267"/>
    </location>
</feature>
<evidence type="ECO:0000313" key="9">
    <source>
        <dbReference type="Proteomes" id="UP000734854"/>
    </source>
</evidence>
<evidence type="ECO:0000256" key="4">
    <source>
        <dbReference type="ARBA" id="ARBA00022679"/>
    </source>
</evidence>
<dbReference type="PANTHER" id="PTHR23315:SF275">
    <property type="entry name" value="U-BOX DOMAIN-CONTAINING PROTEIN 13"/>
    <property type="match status" value="1"/>
</dbReference>
<evidence type="ECO:0000256" key="1">
    <source>
        <dbReference type="ARBA" id="ARBA00000900"/>
    </source>
</evidence>
<keyword evidence="4" id="KW-0808">Transferase</keyword>
<comment type="caution">
    <text evidence="8">The sequence shown here is derived from an EMBL/GenBank/DDBJ whole genome shotgun (WGS) entry which is preliminary data.</text>
</comment>
<dbReference type="EC" id="2.3.2.27" evidence="3"/>
<evidence type="ECO:0000259" key="7">
    <source>
        <dbReference type="PROSITE" id="PS51698"/>
    </source>
</evidence>
<keyword evidence="9" id="KW-1185">Reference proteome</keyword>
<dbReference type="CDD" id="cd16664">
    <property type="entry name" value="RING-Ubox_PUB"/>
    <property type="match status" value="1"/>
</dbReference>
<dbReference type="GO" id="GO:0016567">
    <property type="term" value="P:protein ubiquitination"/>
    <property type="evidence" value="ECO:0007669"/>
    <property type="project" value="UniProtKB-UniPathway"/>
</dbReference>
<accession>A0A8J5FVC0</accession>
<reference evidence="8 9" key="1">
    <citation type="submission" date="2020-08" db="EMBL/GenBank/DDBJ databases">
        <title>Plant Genome Project.</title>
        <authorList>
            <person name="Zhang R.-G."/>
        </authorList>
    </citation>
    <scope>NUCLEOTIDE SEQUENCE [LARGE SCALE GENOMIC DNA]</scope>
    <source>
        <tissue evidence="8">Rhizome</tissue>
    </source>
</reference>
<dbReference type="Pfam" id="PF04564">
    <property type="entry name" value="U-box"/>
    <property type="match status" value="1"/>
</dbReference>
<dbReference type="InterPro" id="IPR011989">
    <property type="entry name" value="ARM-like"/>
</dbReference>
<dbReference type="InterPro" id="IPR057623">
    <property type="entry name" value="PUB12-19-like_N"/>
</dbReference>
<dbReference type="PANTHER" id="PTHR23315">
    <property type="entry name" value="U BOX DOMAIN-CONTAINING"/>
    <property type="match status" value="1"/>
</dbReference>
<keyword evidence="5" id="KW-0677">Repeat</keyword>
<dbReference type="SUPFAM" id="SSF48371">
    <property type="entry name" value="ARM repeat"/>
    <property type="match status" value="1"/>
</dbReference>
<dbReference type="SUPFAM" id="SSF57850">
    <property type="entry name" value="RING/U-box"/>
    <property type="match status" value="1"/>
</dbReference>
<gene>
    <name evidence="8" type="ORF">ZIOFF_049531</name>
</gene>
<comment type="pathway">
    <text evidence="2">Protein modification; protein ubiquitination.</text>
</comment>
<protein>
    <recommendedName>
        <fullName evidence="3">RING-type E3 ubiquitin transferase</fullName>
        <ecNumber evidence="3">2.3.2.27</ecNumber>
    </recommendedName>
</protein>
<organism evidence="8 9">
    <name type="scientific">Zingiber officinale</name>
    <name type="common">Ginger</name>
    <name type="synonym">Amomum zingiber</name>
    <dbReference type="NCBI Taxonomy" id="94328"/>
    <lineage>
        <taxon>Eukaryota</taxon>
        <taxon>Viridiplantae</taxon>
        <taxon>Streptophyta</taxon>
        <taxon>Embryophyta</taxon>
        <taxon>Tracheophyta</taxon>
        <taxon>Spermatophyta</taxon>
        <taxon>Magnoliopsida</taxon>
        <taxon>Liliopsida</taxon>
        <taxon>Zingiberales</taxon>
        <taxon>Zingiberaceae</taxon>
        <taxon>Zingiber</taxon>
    </lineage>
</organism>
<dbReference type="UniPathway" id="UPA00143"/>
<dbReference type="Pfam" id="PF25368">
    <property type="entry name" value="PUB10_N"/>
    <property type="match status" value="1"/>
</dbReference>
<dbReference type="AlphaFoldDB" id="A0A8J5FVC0"/>
<keyword evidence="6" id="KW-0833">Ubl conjugation pathway</keyword>
<dbReference type="InterPro" id="IPR003613">
    <property type="entry name" value="Ubox_domain"/>
</dbReference>
<evidence type="ECO:0000256" key="5">
    <source>
        <dbReference type="ARBA" id="ARBA00022737"/>
    </source>
</evidence>
<dbReference type="SMART" id="SM00504">
    <property type="entry name" value="Ubox"/>
    <property type="match status" value="1"/>
</dbReference>
<dbReference type="Gene3D" id="1.25.10.10">
    <property type="entry name" value="Leucine-rich Repeat Variant"/>
    <property type="match status" value="1"/>
</dbReference>
<name>A0A8J5FVC0_ZINOF</name>
<evidence type="ECO:0000256" key="3">
    <source>
        <dbReference type="ARBA" id="ARBA00012483"/>
    </source>
</evidence>
<evidence type="ECO:0000256" key="2">
    <source>
        <dbReference type="ARBA" id="ARBA00004906"/>
    </source>
</evidence>
<evidence type="ECO:0000256" key="6">
    <source>
        <dbReference type="ARBA" id="ARBA00022786"/>
    </source>
</evidence>
<dbReference type="GO" id="GO:0061630">
    <property type="term" value="F:ubiquitin protein ligase activity"/>
    <property type="evidence" value="ECO:0007669"/>
    <property type="project" value="UniProtKB-EC"/>
</dbReference>
<comment type="catalytic activity">
    <reaction evidence="1">
        <text>S-ubiquitinyl-[E2 ubiquitin-conjugating enzyme]-L-cysteine + [acceptor protein]-L-lysine = [E2 ubiquitin-conjugating enzyme]-L-cysteine + N(6)-ubiquitinyl-[acceptor protein]-L-lysine.</text>
        <dbReference type="EC" id="2.3.2.27"/>
    </reaction>
</comment>
<dbReference type="InterPro" id="IPR013083">
    <property type="entry name" value="Znf_RING/FYVE/PHD"/>
</dbReference>
<dbReference type="EMBL" id="JACMSC010000013">
    <property type="protein sequence ID" value="KAG6494499.1"/>
    <property type="molecule type" value="Genomic_DNA"/>
</dbReference>
<evidence type="ECO:0000313" key="8">
    <source>
        <dbReference type="EMBL" id="KAG6494499.1"/>
    </source>
</evidence>
<dbReference type="InterPro" id="IPR045210">
    <property type="entry name" value="RING-Ubox_PUB"/>
</dbReference>
<dbReference type="InterPro" id="IPR016024">
    <property type="entry name" value="ARM-type_fold"/>
</dbReference>
<proteinExistence type="predicted"/>
<dbReference type="Gene3D" id="3.30.40.10">
    <property type="entry name" value="Zinc/RING finger domain, C3HC4 (zinc finger)"/>
    <property type="match status" value="1"/>
</dbReference>
<dbReference type="Proteomes" id="UP000734854">
    <property type="component" value="Unassembled WGS sequence"/>
</dbReference>